<feature type="region of interest" description="Disordered" evidence="1">
    <location>
        <begin position="71"/>
        <end position="109"/>
    </location>
</feature>
<dbReference type="Proteomes" id="UP000005307">
    <property type="component" value="Chromosome"/>
</dbReference>
<dbReference type="AlphaFoldDB" id="M9RB23"/>
<feature type="compositionally biased region" description="Low complexity" evidence="1">
    <location>
        <begin position="1"/>
        <end position="15"/>
    </location>
</feature>
<reference evidence="2 3" key="1">
    <citation type="journal article" date="2013" name="PLoS ONE">
        <title>Poles Apart: Arctic and Antarctic Octadecabacter strains Share High Genome Plasticity and a New Type of Xanthorhodopsin.</title>
        <authorList>
            <person name="Vollmers J."/>
            <person name="Voget S."/>
            <person name="Dietrich S."/>
            <person name="Gollnow K."/>
            <person name="Smits M."/>
            <person name="Meyer K."/>
            <person name="Brinkhoff T."/>
            <person name="Simon M."/>
            <person name="Daniel R."/>
        </authorList>
    </citation>
    <scope>NUCLEOTIDE SEQUENCE [LARGE SCALE GENOMIC DNA]</scope>
    <source>
        <strain evidence="2 3">307</strain>
    </source>
</reference>
<accession>M9RB23</accession>
<dbReference type="KEGG" id="oat:OAN307_c12760"/>
<dbReference type="HOGENOM" id="CLU_2181177_0_0_5"/>
<evidence type="ECO:0000313" key="3">
    <source>
        <dbReference type="Proteomes" id="UP000005307"/>
    </source>
</evidence>
<gene>
    <name evidence="2" type="ORF">OAN307_c12760</name>
</gene>
<sequence length="109" mass="11089">MELPVVIAVGQAPAQQPAPPPAMPDGRAPADASATTKDPSPEVPLPVSASPTQSGFVSKAALGNSDAALKLDTSGVSPAQRTLKPYGINILPEKQDTPKQEAAPENQAK</sequence>
<organism evidence="2 3">
    <name type="scientific">Octadecabacter antarcticus 307</name>
    <dbReference type="NCBI Taxonomy" id="391626"/>
    <lineage>
        <taxon>Bacteria</taxon>
        <taxon>Pseudomonadati</taxon>
        <taxon>Pseudomonadota</taxon>
        <taxon>Alphaproteobacteria</taxon>
        <taxon>Rhodobacterales</taxon>
        <taxon>Roseobacteraceae</taxon>
        <taxon>Octadecabacter</taxon>
    </lineage>
</organism>
<dbReference type="EMBL" id="CP003740">
    <property type="protein sequence ID" value="AGI66970.1"/>
    <property type="molecule type" value="Genomic_DNA"/>
</dbReference>
<evidence type="ECO:0000313" key="2">
    <source>
        <dbReference type="EMBL" id="AGI66970.1"/>
    </source>
</evidence>
<keyword evidence="3" id="KW-1185">Reference proteome</keyword>
<protein>
    <submittedName>
        <fullName evidence="2">Uncharacterized protein</fullName>
    </submittedName>
</protein>
<dbReference type="STRING" id="391626.OAN307_c12760"/>
<evidence type="ECO:0000256" key="1">
    <source>
        <dbReference type="SAM" id="MobiDB-lite"/>
    </source>
</evidence>
<dbReference type="OrthoDB" id="7652429at2"/>
<dbReference type="RefSeq" id="WP_015499012.1">
    <property type="nucleotide sequence ID" value="NC_020911.1"/>
</dbReference>
<feature type="region of interest" description="Disordered" evidence="1">
    <location>
        <begin position="1"/>
        <end position="54"/>
    </location>
</feature>
<name>M9RB23_9RHOB</name>
<proteinExistence type="predicted"/>